<evidence type="ECO:0000256" key="1">
    <source>
        <dbReference type="ARBA" id="ARBA00004429"/>
    </source>
</evidence>
<evidence type="ECO:0000256" key="7">
    <source>
        <dbReference type="ARBA" id="ARBA00023136"/>
    </source>
</evidence>
<dbReference type="Pfam" id="PF04290">
    <property type="entry name" value="DctQ"/>
    <property type="match status" value="1"/>
</dbReference>
<dbReference type="InterPro" id="IPR055348">
    <property type="entry name" value="DctQ"/>
</dbReference>
<comment type="subcellular location">
    <subcellularLocation>
        <location evidence="1 9">Cell inner membrane</location>
        <topology evidence="1 9">Multi-pass membrane protein</topology>
    </subcellularLocation>
</comment>
<keyword evidence="5 9" id="KW-0812">Transmembrane</keyword>
<evidence type="ECO:0000256" key="5">
    <source>
        <dbReference type="ARBA" id="ARBA00022692"/>
    </source>
</evidence>
<evidence type="ECO:0000256" key="9">
    <source>
        <dbReference type="RuleBase" id="RU369079"/>
    </source>
</evidence>
<feature type="transmembrane region" description="Helical" evidence="9">
    <location>
        <begin position="44"/>
        <end position="67"/>
    </location>
</feature>
<dbReference type="InterPro" id="IPR007387">
    <property type="entry name" value="TRAP_DctQ"/>
</dbReference>
<dbReference type="PANTHER" id="PTHR35011">
    <property type="entry name" value="2,3-DIKETO-L-GULONATE TRAP TRANSPORTER SMALL PERMEASE PROTEIN YIAM"/>
    <property type="match status" value="1"/>
</dbReference>
<proteinExistence type="inferred from homology"/>
<feature type="domain" description="Tripartite ATP-independent periplasmic transporters DctQ component" evidence="10">
    <location>
        <begin position="26"/>
        <end position="157"/>
    </location>
</feature>
<evidence type="ECO:0000259" key="10">
    <source>
        <dbReference type="Pfam" id="PF04290"/>
    </source>
</evidence>
<comment type="subunit">
    <text evidence="9">The complex comprises the extracytoplasmic solute receptor protein and the two transmembrane proteins.</text>
</comment>
<dbReference type="RefSeq" id="WP_045992755.1">
    <property type="nucleotide sequence ID" value="NZ_CP098828.1"/>
</dbReference>
<dbReference type="GO" id="GO:0005886">
    <property type="term" value="C:plasma membrane"/>
    <property type="evidence" value="ECO:0007669"/>
    <property type="project" value="UniProtKB-SubCell"/>
</dbReference>
<evidence type="ECO:0000256" key="3">
    <source>
        <dbReference type="ARBA" id="ARBA00022475"/>
    </source>
</evidence>
<evidence type="ECO:0000256" key="2">
    <source>
        <dbReference type="ARBA" id="ARBA00022448"/>
    </source>
</evidence>
<keyword evidence="4 9" id="KW-0997">Cell inner membrane</keyword>
<evidence type="ECO:0000256" key="8">
    <source>
        <dbReference type="ARBA" id="ARBA00038436"/>
    </source>
</evidence>
<dbReference type="EMBL" id="CP098828">
    <property type="protein sequence ID" value="XBO75751.1"/>
    <property type="molecule type" value="Genomic_DNA"/>
</dbReference>
<evidence type="ECO:0000256" key="6">
    <source>
        <dbReference type="ARBA" id="ARBA00022989"/>
    </source>
</evidence>
<reference evidence="11" key="1">
    <citation type="submission" date="2022-06" db="EMBL/GenBank/DDBJ databases">
        <title>A novel DMS-producing enzyme.</title>
        <authorList>
            <person name="Zhang Y."/>
        </authorList>
    </citation>
    <scope>NUCLEOTIDE SEQUENCE</scope>
    <source>
        <strain evidence="11">H10-59</strain>
    </source>
</reference>
<evidence type="ECO:0000256" key="4">
    <source>
        <dbReference type="ARBA" id="ARBA00022519"/>
    </source>
</evidence>
<organism evidence="11">
    <name type="scientific">Halomonas sp. H10-59</name>
    <dbReference type="NCBI Taxonomy" id="2950874"/>
    <lineage>
        <taxon>Bacteria</taxon>
        <taxon>Pseudomonadati</taxon>
        <taxon>Pseudomonadota</taxon>
        <taxon>Gammaproteobacteria</taxon>
        <taxon>Oceanospirillales</taxon>
        <taxon>Halomonadaceae</taxon>
        <taxon>Halomonas</taxon>
    </lineage>
</organism>
<keyword evidence="7 9" id="KW-0472">Membrane</keyword>
<accession>A0AAU7KVX0</accession>
<feature type="transmembrane region" description="Helical" evidence="9">
    <location>
        <begin position="88"/>
        <end position="109"/>
    </location>
</feature>
<dbReference type="GO" id="GO:0022857">
    <property type="term" value="F:transmembrane transporter activity"/>
    <property type="evidence" value="ECO:0007669"/>
    <property type="project" value="UniProtKB-UniRule"/>
</dbReference>
<feature type="transmembrane region" description="Helical" evidence="9">
    <location>
        <begin position="12"/>
        <end position="32"/>
    </location>
</feature>
<feature type="transmembrane region" description="Helical" evidence="9">
    <location>
        <begin position="129"/>
        <end position="151"/>
    </location>
</feature>
<sequence length="172" mass="18815">MNPFLRLCRTLGDAGFFAALLIMVFLVASIIWEVISRYLLGAPTVWVTEVSGYLVSGILFMAIARVYREGGHARMSLLEGRLSIAAQNRLGLVVDGCTLVFAAFAFWATLELALLSYQLNWRSSTTLAVPLYLPQSLMPAGSAIFVLELIAQIHQKLAHFKAPATDEDGPTP</sequence>
<keyword evidence="2 9" id="KW-0813">Transport</keyword>
<keyword evidence="3" id="KW-1003">Cell membrane</keyword>
<dbReference type="AlphaFoldDB" id="A0AAU7KVX0"/>
<protein>
    <recommendedName>
        <fullName evidence="9">TRAP transporter small permease protein</fullName>
    </recommendedName>
</protein>
<keyword evidence="6 9" id="KW-1133">Transmembrane helix</keyword>
<name>A0AAU7KVX0_9GAMM</name>
<dbReference type="GO" id="GO:0015740">
    <property type="term" value="P:C4-dicarboxylate transport"/>
    <property type="evidence" value="ECO:0007669"/>
    <property type="project" value="TreeGrafter"/>
</dbReference>
<comment type="function">
    <text evidence="9">Part of the tripartite ATP-independent periplasmic (TRAP) transport system.</text>
</comment>
<evidence type="ECO:0000313" key="11">
    <source>
        <dbReference type="EMBL" id="XBO75751.1"/>
    </source>
</evidence>
<gene>
    <name evidence="11" type="ORF">NFG57_02915</name>
</gene>
<dbReference type="PANTHER" id="PTHR35011:SF10">
    <property type="entry name" value="TRAP TRANSPORTER SMALL PERMEASE PROTEIN"/>
    <property type="match status" value="1"/>
</dbReference>
<comment type="similarity">
    <text evidence="8 9">Belongs to the TRAP transporter small permease family.</text>
</comment>